<reference evidence="5" key="1">
    <citation type="submission" date="2023-11" db="EMBL/GenBank/DDBJ databases">
        <title>Genome assemblies of two species of porcelain crab, Petrolisthes cinctipes and Petrolisthes manimaculis (Anomura: Porcellanidae).</title>
        <authorList>
            <person name="Angst P."/>
        </authorList>
    </citation>
    <scope>NUCLEOTIDE SEQUENCE</scope>
    <source>
        <strain evidence="5">PB745_02</strain>
        <tissue evidence="5">Gill</tissue>
    </source>
</reference>
<keyword evidence="6" id="KW-1185">Reference proteome</keyword>
<feature type="domain" description="EF-hand" evidence="4">
    <location>
        <begin position="31"/>
        <end position="66"/>
    </location>
</feature>
<dbReference type="Pfam" id="PF13202">
    <property type="entry name" value="EF-hand_5"/>
    <property type="match status" value="1"/>
</dbReference>
<dbReference type="Pfam" id="PF13499">
    <property type="entry name" value="EF-hand_7"/>
    <property type="match status" value="1"/>
</dbReference>
<comment type="caution">
    <text evidence="5">The sequence shown here is derived from an EMBL/GenBank/DDBJ whole genome shotgun (WGS) entry which is preliminary data.</text>
</comment>
<evidence type="ECO:0000313" key="6">
    <source>
        <dbReference type="Proteomes" id="UP001292094"/>
    </source>
</evidence>
<name>A0AAE1PDZ6_9EUCA</name>
<dbReference type="InterPro" id="IPR051581">
    <property type="entry name" value="Ca-bind"/>
</dbReference>
<gene>
    <name evidence="5" type="ORF">Pmani_022697</name>
</gene>
<proteinExistence type="predicted"/>
<evidence type="ECO:0000256" key="3">
    <source>
        <dbReference type="ARBA" id="ARBA00022837"/>
    </source>
</evidence>
<dbReference type="EMBL" id="JAWZYT010002277">
    <property type="protein sequence ID" value="KAK4305407.1"/>
    <property type="molecule type" value="Genomic_DNA"/>
</dbReference>
<dbReference type="GO" id="GO:0005509">
    <property type="term" value="F:calcium ion binding"/>
    <property type="evidence" value="ECO:0007669"/>
    <property type="project" value="InterPro"/>
</dbReference>
<sequence>MPHLGLELRALGNNGVSGGPQLHHAYEHPIEEEERLGALFNKLDRDGDGRINIHDLSEGLKKLNLPANYAELLIQKADVNQSNDLSLAEFVNYVQEHEKRLLLVFHTLDANSDGRVDERELMSSFKRLGVYIDHDEAKRLLQR</sequence>
<evidence type="ECO:0000256" key="1">
    <source>
        <dbReference type="ARBA" id="ARBA00022723"/>
    </source>
</evidence>
<dbReference type="SUPFAM" id="SSF47473">
    <property type="entry name" value="EF-hand"/>
    <property type="match status" value="1"/>
</dbReference>
<dbReference type="PANTHER" id="PTHR34524">
    <property type="entry name" value="CALCYPHOSIN"/>
    <property type="match status" value="1"/>
</dbReference>
<dbReference type="InterPro" id="IPR018247">
    <property type="entry name" value="EF_Hand_1_Ca_BS"/>
</dbReference>
<evidence type="ECO:0000259" key="4">
    <source>
        <dbReference type="PROSITE" id="PS50222"/>
    </source>
</evidence>
<dbReference type="Gene3D" id="1.10.238.10">
    <property type="entry name" value="EF-hand"/>
    <property type="match status" value="2"/>
</dbReference>
<dbReference type="AlphaFoldDB" id="A0AAE1PDZ6"/>
<evidence type="ECO:0000313" key="5">
    <source>
        <dbReference type="EMBL" id="KAK4305407.1"/>
    </source>
</evidence>
<dbReference type="InterPro" id="IPR002048">
    <property type="entry name" value="EF_hand_dom"/>
</dbReference>
<dbReference type="Proteomes" id="UP001292094">
    <property type="component" value="Unassembled WGS sequence"/>
</dbReference>
<evidence type="ECO:0000256" key="2">
    <source>
        <dbReference type="ARBA" id="ARBA00022737"/>
    </source>
</evidence>
<organism evidence="5 6">
    <name type="scientific">Petrolisthes manimaculis</name>
    <dbReference type="NCBI Taxonomy" id="1843537"/>
    <lineage>
        <taxon>Eukaryota</taxon>
        <taxon>Metazoa</taxon>
        <taxon>Ecdysozoa</taxon>
        <taxon>Arthropoda</taxon>
        <taxon>Crustacea</taxon>
        <taxon>Multicrustacea</taxon>
        <taxon>Malacostraca</taxon>
        <taxon>Eumalacostraca</taxon>
        <taxon>Eucarida</taxon>
        <taxon>Decapoda</taxon>
        <taxon>Pleocyemata</taxon>
        <taxon>Anomura</taxon>
        <taxon>Galatheoidea</taxon>
        <taxon>Porcellanidae</taxon>
        <taxon>Petrolisthes</taxon>
    </lineage>
</organism>
<dbReference type="SMART" id="SM00054">
    <property type="entry name" value="EFh"/>
    <property type="match status" value="3"/>
</dbReference>
<dbReference type="PANTHER" id="PTHR34524:SF6">
    <property type="entry name" value="CALCYPHOSINE LIKE"/>
    <property type="match status" value="1"/>
</dbReference>
<protein>
    <recommendedName>
        <fullName evidence="4">EF-hand domain-containing protein</fullName>
    </recommendedName>
</protein>
<accession>A0AAE1PDZ6</accession>
<feature type="domain" description="EF-hand" evidence="4">
    <location>
        <begin position="96"/>
        <end position="131"/>
    </location>
</feature>
<keyword evidence="2" id="KW-0677">Repeat</keyword>
<dbReference type="PROSITE" id="PS50222">
    <property type="entry name" value="EF_HAND_2"/>
    <property type="match status" value="2"/>
</dbReference>
<dbReference type="InterPro" id="IPR011992">
    <property type="entry name" value="EF-hand-dom_pair"/>
</dbReference>
<dbReference type="PROSITE" id="PS00018">
    <property type="entry name" value="EF_HAND_1"/>
    <property type="match status" value="2"/>
</dbReference>
<keyword evidence="1" id="KW-0479">Metal-binding</keyword>
<keyword evidence="3" id="KW-0106">Calcium</keyword>